<evidence type="ECO:0000313" key="1">
    <source>
        <dbReference type="EMBL" id="MBU9844061.1"/>
    </source>
</evidence>
<keyword evidence="2" id="KW-1185">Reference proteome</keyword>
<gene>
    <name evidence="1" type="ORF">J1784_03405</name>
</gene>
<protein>
    <submittedName>
        <fullName evidence="1">Uncharacterized protein</fullName>
    </submittedName>
</protein>
<name>A0ABS6LAU8_9GAMM</name>
<comment type="caution">
    <text evidence="1">The sequence shown here is derived from an EMBL/GenBank/DDBJ whole genome shotgun (WGS) entry which is preliminary data.</text>
</comment>
<sequence>MATKVTISDLAKWGISILDYKSIIESNEETIKIILIQDDQLIEMQGGGNMELTYIISKRSNKIIFFKKTYGK</sequence>
<dbReference type="RefSeq" id="WP_217148020.1">
    <property type="nucleotide sequence ID" value="NZ_JAFMOY010000107.1"/>
</dbReference>
<dbReference type="Proteomes" id="UP000739284">
    <property type="component" value="Unassembled WGS sequence"/>
</dbReference>
<proteinExistence type="predicted"/>
<evidence type="ECO:0000313" key="2">
    <source>
        <dbReference type="Proteomes" id="UP000739284"/>
    </source>
</evidence>
<accession>A0ABS6LAU8</accession>
<organism evidence="1 2">
    <name type="scientific">Rahnella ecdela</name>
    <dbReference type="NCBI Taxonomy" id="2816250"/>
    <lineage>
        <taxon>Bacteria</taxon>
        <taxon>Pseudomonadati</taxon>
        <taxon>Pseudomonadota</taxon>
        <taxon>Gammaproteobacteria</taxon>
        <taxon>Enterobacterales</taxon>
        <taxon>Yersiniaceae</taxon>
        <taxon>Rahnella</taxon>
    </lineage>
</organism>
<reference evidence="1 2" key="1">
    <citation type="submission" date="2021-03" db="EMBL/GenBank/DDBJ databases">
        <title>Five novel Rahnella species.</title>
        <authorList>
            <person name="Brady C."/>
            <person name="Asselin J."/>
            <person name="Beer S."/>
            <person name="Bruberg M.B."/>
            <person name="Crampton B."/>
            <person name="Venter S."/>
            <person name="Arnold D."/>
            <person name="Denman S."/>
        </authorList>
    </citation>
    <scope>NUCLEOTIDE SEQUENCE [LARGE SCALE GENOMIC DNA]</scope>
    <source>
        <strain evidence="1 2">FRB 231</strain>
    </source>
</reference>
<dbReference type="EMBL" id="JAFMOY010000107">
    <property type="protein sequence ID" value="MBU9844061.1"/>
    <property type="molecule type" value="Genomic_DNA"/>
</dbReference>